<feature type="region of interest" description="Disordered" evidence="1">
    <location>
        <begin position="22"/>
        <end position="53"/>
    </location>
</feature>
<reference evidence="2" key="1">
    <citation type="submission" date="2015-11" db="EMBL/GenBank/DDBJ databases">
        <title>De novo transcriptome assembly of four potential Pierce s Disease insect vectors from Arizona vineyards.</title>
        <authorList>
            <person name="Tassone E.E."/>
        </authorList>
    </citation>
    <scope>NUCLEOTIDE SEQUENCE</scope>
</reference>
<name>A0A1B6FAQ2_9HEMI</name>
<feature type="non-terminal residue" evidence="2">
    <location>
        <position position="1"/>
    </location>
</feature>
<dbReference type="EMBL" id="GECZ01022514">
    <property type="protein sequence ID" value="JAS47255.1"/>
    <property type="molecule type" value="Transcribed_RNA"/>
</dbReference>
<feature type="non-terminal residue" evidence="2">
    <location>
        <position position="138"/>
    </location>
</feature>
<gene>
    <name evidence="2" type="ORF">g.348</name>
</gene>
<evidence type="ECO:0000313" key="2">
    <source>
        <dbReference type="EMBL" id="JAS47255.1"/>
    </source>
</evidence>
<dbReference type="AlphaFoldDB" id="A0A1B6FAQ2"/>
<feature type="region of interest" description="Disordered" evidence="1">
    <location>
        <begin position="118"/>
        <end position="138"/>
    </location>
</feature>
<evidence type="ECO:0000256" key="1">
    <source>
        <dbReference type="SAM" id="MobiDB-lite"/>
    </source>
</evidence>
<proteinExistence type="predicted"/>
<feature type="compositionally biased region" description="Basic and acidic residues" evidence="1">
    <location>
        <begin position="127"/>
        <end position="138"/>
    </location>
</feature>
<sequence length="138" mass="15596">SLEKILSDNPEGLTALQKEIESQLESDGKQNRKRQRTVELSDSELDEDEDDETSFENLMKKKLIEKTMSETVEECIISESVSDFDRGSSGLEPDIDHICNLLQTKDPEMSETWLNEVNESDFDTIDGAEKPVKTADPV</sequence>
<feature type="compositionally biased region" description="Acidic residues" evidence="1">
    <location>
        <begin position="41"/>
        <end position="53"/>
    </location>
</feature>
<organism evidence="2">
    <name type="scientific">Cuerna arida</name>
    <dbReference type="NCBI Taxonomy" id="1464854"/>
    <lineage>
        <taxon>Eukaryota</taxon>
        <taxon>Metazoa</taxon>
        <taxon>Ecdysozoa</taxon>
        <taxon>Arthropoda</taxon>
        <taxon>Hexapoda</taxon>
        <taxon>Insecta</taxon>
        <taxon>Pterygota</taxon>
        <taxon>Neoptera</taxon>
        <taxon>Paraneoptera</taxon>
        <taxon>Hemiptera</taxon>
        <taxon>Auchenorrhyncha</taxon>
        <taxon>Membracoidea</taxon>
        <taxon>Cicadellidae</taxon>
        <taxon>Cicadellinae</taxon>
        <taxon>Proconiini</taxon>
        <taxon>Cuerna</taxon>
    </lineage>
</organism>
<accession>A0A1B6FAQ2</accession>
<protein>
    <submittedName>
        <fullName evidence="2">Uncharacterized protein</fullName>
    </submittedName>
</protein>